<protein>
    <submittedName>
        <fullName evidence="1">Uncharacterized protein</fullName>
    </submittedName>
</protein>
<sequence length="128" mass="14220">MQSSAPNGKICRIYDGNQHTVRLVPERDWIHFNVSSAYLRKILATAEEECKGIETDETSSTLESSLQTHINVTMDEYCQTTALTVQSCAKKKRQGNCSGAWKAQDLADGWCCVDPHSPSDHCCCPIPQ</sequence>
<dbReference type="OrthoDB" id="5987534at2759"/>
<evidence type="ECO:0000313" key="2">
    <source>
        <dbReference type="Proteomes" id="UP000225706"/>
    </source>
</evidence>
<gene>
    <name evidence="1" type="ORF">AWC38_SpisGene6244</name>
</gene>
<name>A0A2B4SK93_STYPI</name>
<evidence type="ECO:0000313" key="1">
    <source>
        <dbReference type="EMBL" id="PFX28998.1"/>
    </source>
</evidence>
<dbReference type="EMBL" id="LSMT01000073">
    <property type="protein sequence ID" value="PFX28998.1"/>
    <property type="molecule type" value="Genomic_DNA"/>
</dbReference>
<reference evidence="2" key="1">
    <citation type="journal article" date="2017" name="bioRxiv">
        <title>Comparative analysis of the genomes of Stylophora pistillata and Acropora digitifera provides evidence for extensive differences between species of corals.</title>
        <authorList>
            <person name="Voolstra C.R."/>
            <person name="Li Y."/>
            <person name="Liew Y.J."/>
            <person name="Baumgarten S."/>
            <person name="Zoccola D."/>
            <person name="Flot J.-F."/>
            <person name="Tambutte S."/>
            <person name="Allemand D."/>
            <person name="Aranda M."/>
        </authorList>
    </citation>
    <scope>NUCLEOTIDE SEQUENCE [LARGE SCALE GENOMIC DNA]</scope>
</reference>
<organism evidence="1 2">
    <name type="scientific">Stylophora pistillata</name>
    <name type="common">Smooth cauliflower coral</name>
    <dbReference type="NCBI Taxonomy" id="50429"/>
    <lineage>
        <taxon>Eukaryota</taxon>
        <taxon>Metazoa</taxon>
        <taxon>Cnidaria</taxon>
        <taxon>Anthozoa</taxon>
        <taxon>Hexacorallia</taxon>
        <taxon>Scleractinia</taxon>
        <taxon>Astrocoeniina</taxon>
        <taxon>Pocilloporidae</taxon>
        <taxon>Stylophora</taxon>
    </lineage>
</organism>
<dbReference type="AlphaFoldDB" id="A0A2B4SK93"/>
<dbReference type="Proteomes" id="UP000225706">
    <property type="component" value="Unassembled WGS sequence"/>
</dbReference>
<accession>A0A2B4SK93</accession>
<comment type="caution">
    <text evidence="1">The sequence shown here is derived from an EMBL/GenBank/DDBJ whole genome shotgun (WGS) entry which is preliminary data.</text>
</comment>
<proteinExistence type="predicted"/>
<keyword evidence="2" id="KW-1185">Reference proteome</keyword>